<accession>A0A1J1HUH5</accession>
<proteinExistence type="predicted"/>
<evidence type="ECO:0000259" key="1">
    <source>
        <dbReference type="Pfam" id="PF01370"/>
    </source>
</evidence>
<protein>
    <submittedName>
        <fullName evidence="3">CLUMA_CG005311, isoform A</fullName>
    </submittedName>
</protein>
<dbReference type="NCBIfam" id="TIGR01777">
    <property type="entry name" value="yfcH"/>
    <property type="match status" value="1"/>
</dbReference>
<dbReference type="EMBL" id="CVRI01000021">
    <property type="protein sequence ID" value="CRK91661.1"/>
    <property type="molecule type" value="Genomic_DNA"/>
</dbReference>
<dbReference type="OrthoDB" id="276721at2759"/>
<keyword evidence="4" id="KW-1185">Reference proteome</keyword>
<dbReference type="Gene3D" id="3.40.50.720">
    <property type="entry name" value="NAD(P)-binding Rossmann-like Domain"/>
    <property type="match status" value="1"/>
</dbReference>
<dbReference type="Proteomes" id="UP000183832">
    <property type="component" value="Unassembled WGS sequence"/>
</dbReference>
<feature type="domain" description="NAD-dependent epimerase/dehydratase" evidence="1">
    <location>
        <begin position="4"/>
        <end position="212"/>
    </location>
</feature>
<dbReference type="STRING" id="568069.A0A1J1HUH5"/>
<dbReference type="AlphaFoldDB" id="A0A1J1HUH5"/>
<dbReference type="Pfam" id="PF08338">
    <property type="entry name" value="DUF1731"/>
    <property type="match status" value="1"/>
</dbReference>
<name>A0A1J1HUH5_9DIPT</name>
<organism evidence="3 4">
    <name type="scientific">Clunio marinus</name>
    <dbReference type="NCBI Taxonomy" id="568069"/>
    <lineage>
        <taxon>Eukaryota</taxon>
        <taxon>Metazoa</taxon>
        <taxon>Ecdysozoa</taxon>
        <taxon>Arthropoda</taxon>
        <taxon>Hexapoda</taxon>
        <taxon>Insecta</taxon>
        <taxon>Pterygota</taxon>
        <taxon>Neoptera</taxon>
        <taxon>Endopterygota</taxon>
        <taxon>Diptera</taxon>
        <taxon>Nematocera</taxon>
        <taxon>Chironomoidea</taxon>
        <taxon>Chironomidae</taxon>
        <taxon>Clunio</taxon>
    </lineage>
</organism>
<dbReference type="PANTHER" id="PTHR11092">
    <property type="entry name" value="SUGAR NUCLEOTIDE EPIMERASE RELATED"/>
    <property type="match status" value="1"/>
</dbReference>
<dbReference type="Pfam" id="PF01370">
    <property type="entry name" value="Epimerase"/>
    <property type="match status" value="1"/>
</dbReference>
<dbReference type="PANTHER" id="PTHR11092:SF0">
    <property type="entry name" value="EPIMERASE FAMILY PROTEIN SDR39U1"/>
    <property type="match status" value="1"/>
</dbReference>
<evidence type="ECO:0000313" key="3">
    <source>
        <dbReference type="EMBL" id="CRK91661.1"/>
    </source>
</evidence>
<dbReference type="InterPro" id="IPR013549">
    <property type="entry name" value="DUF1731"/>
</dbReference>
<evidence type="ECO:0000313" key="4">
    <source>
        <dbReference type="Proteomes" id="UP000183832"/>
    </source>
</evidence>
<sequence length="300" mass="33313">MKNILIGGGTGFIGTRLSNLLLGSGYRVTIVSRMPGLNHITWTDLDRNGLPNDTSAVVNLAGQNVLDPTRSWSAGFKQNVWNSRINTTSSIVRAIQSAKEKPEVFVNISGVSNYKPNEKKIYTEDDASEDYDFMSKLCNEWEKAATIDKEAGVRTVKIRTGVVLGREGGMIRSLIIPFWFGFGGPVASGLQPLPWIHITDLCNLIKYSIENKKVEGVLNGVAPQIINNLDFTKSFGKALWRPTLIPLPEFVVNKMFTEERAVLLTSGAKIKPKRTVETGFEYEFPEIYPACKDVGSLFMY</sequence>
<gene>
    <name evidence="3" type="ORF">CLUMA_CG005311</name>
</gene>
<dbReference type="SUPFAM" id="SSF51735">
    <property type="entry name" value="NAD(P)-binding Rossmann-fold domains"/>
    <property type="match status" value="1"/>
</dbReference>
<dbReference type="InterPro" id="IPR001509">
    <property type="entry name" value="Epimerase_deHydtase"/>
</dbReference>
<reference evidence="3 4" key="1">
    <citation type="submission" date="2015-04" db="EMBL/GenBank/DDBJ databases">
        <authorList>
            <person name="Syromyatnikov M.Y."/>
            <person name="Popov V.N."/>
        </authorList>
    </citation>
    <scope>NUCLEOTIDE SEQUENCE [LARGE SCALE GENOMIC DNA]</scope>
</reference>
<dbReference type="InterPro" id="IPR036291">
    <property type="entry name" value="NAD(P)-bd_dom_sf"/>
</dbReference>
<evidence type="ECO:0000259" key="2">
    <source>
        <dbReference type="Pfam" id="PF08338"/>
    </source>
</evidence>
<dbReference type="InterPro" id="IPR010099">
    <property type="entry name" value="SDR39U1"/>
</dbReference>
<feature type="domain" description="DUF1731" evidence="2">
    <location>
        <begin position="247"/>
        <end position="294"/>
    </location>
</feature>